<dbReference type="InterPro" id="IPR001453">
    <property type="entry name" value="MoaB/Mog_dom"/>
</dbReference>
<feature type="domain" description="MoaB/Mog" evidence="7">
    <location>
        <begin position="181"/>
        <end position="318"/>
    </location>
</feature>
<dbReference type="Gene3D" id="3.40.980.10">
    <property type="entry name" value="MoaB/Mog-like domain"/>
    <property type="match status" value="1"/>
</dbReference>
<dbReference type="PANTHER" id="PTHR10192:SF5">
    <property type="entry name" value="GEPHYRIN"/>
    <property type="match status" value="1"/>
</dbReference>
<dbReference type="InterPro" id="IPR038987">
    <property type="entry name" value="MoeA-like"/>
</dbReference>
<accession>A0ABV0EDH4</accession>
<dbReference type="SUPFAM" id="SSF63882">
    <property type="entry name" value="MoeA N-terminal region -like"/>
    <property type="match status" value="1"/>
</dbReference>
<evidence type="ECO:0000313" key="9">
    <source>
        <dbReference type="Proteomes" id="UP001482231"/>
    </source>
</evidence>
<dbReference type="SUPFAM" id="SSF53218">
    <property type="entry name" value="Molybdenum cofactor biosynthesis proteins"/>
    <property type="match status" value="1"/>
</dbReference>
<keyword evidence="6" id="KW-0479">Metal-binding</keyword>
<comment type="cofactor">
    <cofactor evidence="6">
        <name>Mg(2+)</name>
        <dbReference type="ChEBI" id="CHEBI:18420"/>
    </cofactor>
</comment>
<dbReference type="Pfam" id="PF03453">
    <property type="entry name" value="MoeA_N"/>
    <property type="match status" value="1"/>
</dbReference>
<dbReference type="CDD" id="cd00887">
    <property type="entry name" value="MoeA"/>
    <property type="match status" value="1"/>
</dbReference>
<evidence type="ECO:0000256" key="5">
    <source>
        <dbReference type="ARBA" id="ARBA00047317"/>
    </source>
</evidence>
<dbReference type="InterPro" id="IPR005111">
    <property type="entry name" value="MoeA_C_domain_IV"/>
</dbReference>
<dbReference type="Gene3D" id="3.90.105.10">
    <property type="entry name" value="Molybdopterin biosynthesis moea protein, domain 2"/>
    <property type="match status" value="1"/>
</dbReference>
<dbReference type="Gene3D" id="2.170.190.11">
    <property type="entry name" value="Molybdopterin biosynthesis moea protein, domain 3"/>
    <property type="match status" value="1"/>
</dbReference>
<dbReference type="PROSITE" id="PS01079">
    <property type="entry name" value="MOCF_BIOSYNTHESIS_2"/>
    <property type="match status" value="1"/>
</dbReference>
<dbReference type="InterPro" id="IPR036135">
    <property type="entry name" value="MoeA_linker/N_sf"/>
</dbReference>
<proteinExistence type="inferred from homology"/>
<sequence length="407" mass="43365">MSQQPMLSVDEALDRLLAAARPLTEVETVATEAALGRTLAQSQVSPIAVPPLDNSAMDGYAVRVSDLNTQGDTRLPVSQRILAGSVGVPLAPKTAARIFTGAPIPPGADAVVMQEDTTAVEDGVTVHKAVTPGAHIRRAGEDIAPGATVLSAGTRLFPQHLGLAASVGLAQLPVVRRLRVATFFTGDELVAPGMPLEPGRIYNSNRYTINGLATALGFEVVDLGTVRDDLAATMAVLARAAQCADVVITSGGVSVGEADFVKAAVERQGRLDMWRIAVKPGKPLAFGEVAGKPFIGLPGNPVSVFVTFCLFARPFLLRMQGVQQVMPAAFWVEAAFDWPRPDRRREFLRARLVRDEEPTTRVEIYPHQGSGVLTSTVWGDGLVDVPAAAPVRQGERVRFIPFAELMR</sequence>
<keyword evidence="6" id="KW-0500">Molybdenum</keyword>
<dbReference type="SMART" id="SM00852">
    <property type="entry name" value="MoCF_biosynth"/>
    <property type="match status" value="1"/>
</dbReference>
<dbReference type="Pfam" id="PF03454">
    <property type="entry name" value="MoeA_C"/>
    <property type="match status" value="1"/>
</dbReference>
<evidence type="ECO:0000313" key="8">
    <source>
        <dbReference type="EMBL" id="MEO1765793.1"/>
    </source>
</evidence>
<evidence type="ECO:0000256" key="6">
    <source>
        <dbReference type="RuleBase" id="RU365090"/>
    </source>
</evidence>
<name>A0ABV0EDH4_9BURK</name>
<reference evidence="8 9" key="1">
    <citation type="submission" date="2024-02" db="EMBL/GenBank/DDBJ databases">
        <title>New thermophilic sulfur-oxidizing bacteria from a hot springs of the Uzon caldera (Kamchatka, Russia).</title>
        <authorList>
            <person name="Dukat A.M."/>
            <person name="Elcheninov A.G."/>
            <person name="Frolov E.N."/>
        </authorList>
    </citation>
    <scope>NUCLEOTIDE SEQUENCE [LARGE SCALE GENOMIC DNA]</scope>
    <source>
        <strain evidence="8 9">AK1</strain>
    </source>
</reference>
<evidence type="ECO:0000256" key="3">
    <source>
        <dbReference type="ARBA" id="ARBA00010763"/>
    </source>
</evidence>
<dbReference type="InterPro" id="IPR036688">
    <property type="entry name" value="MoeA_C_domain_IV_sf"/>
</dbReference>
<gene>
    <name evidence="8" type="primary">glp</name>
    <name evidence="8" type="ORF">V6E02_00965</name>
</gene>
<keyword evidence="6" id="KW-0808">Transferase</keyword>
<dbReference type="Pfam" id="PF00994">
    <property type="entry name" value="MoCF_biosynth"/>
    <property type="match status" value="1"/>
</dbReference>
<dbReference type="Gene3D" id="2.40.340.10">
    <property type="entry name" value="MoeA, C-terminal, domain IV"/>
    <property type="match status" value="1"/>
</dbReference>
<dbReference type="PANTHER" id="PTHR10192">
    <property type="entry name" value="MOLYBDOPTERIN BIOSYNTHESIS PROTEIN"/>
    <property type="match status" value="1"/>
</dbReference>
<comment type="catalytic activity">
    <reaction evidence="5">
        <text>adenylyl-molybdopterin + molybdate = Mo-molybdopterin + AMP + H(+)</text>
        <dbReference type="Rhea" id="RHEA:35047"/>
        <dbReference type="ChEBI" id="CHEBI:15378"/>
        <dbReference type="ChEBI" id="CHEBI:36264"/>
        <dbReference type="ChEBI" id="CHEBI:62727"/>
        <dbReference type="ChEBI" id="CHEBI:71302"/>
        <dbReference type="ChEBI" id="CHEBI:456215"/>
        <dbReference type="EC" id="2.10.1.1"/>
    </reaction>
</comment>
<dbReference type="InterPro" id="IPR008284">
    <property type="entry name" value="MoCF_biosynth_CS"/>
</dbReference>
<protein>
    <recommendedName>
        <fullName evidence="6">Molybdopterin molybdenumtransferase</fullName>
        <ecNumber evidence="6">2.10.1.1</ecNumber>
    </recommendedName>
</protein>
<dbReference type="InterPro" id="IPR005110">
    <property type="entry name" value="MoeA_linker/N"/>
</dbReference>
<evidence type="ECO:0000256" key="4">
    <source>
        <dbReference type="ARBA" id="ARBA00023150"/>
    </source>
</evidence>
<evidence type="ECO:0000256" key="1">
    <source>
        <dbReference type="ARBA" id="ARBA00002901"/>
    </source>
</evidence>
<keyword evidence="4 6" id="KW-0501">Molybdenum cofactor biosynthesis</keyword>
<comment type="similarity">
    <text evidence="3 6">Belongs to the MoeA family.</text>
</comment>
<keyword evidence="9" id="KW-1185">Reference proteome</keyword>
<keyword evidence="6" id="KW-0460">Magnesium</keyword>
<dbReference type="InterPro" id="IPR036425">
    <property type="entry name" value="MoaB/Mog-like_dom_sf"/>
</dbReference>
<evidence type="ECO:0000256" key="2">
    <source>
        <dbReference type="ARBA" id="ARBA00005046"/>
    </source>
</evidence>
<dbReference type="NCBIfam" id="TIGR00177">
    <property type="entry name" value="molyb_syn"/>
    <property type="match status" value="1"/>
</dbReference>
<dbReference type="EC" id="2.10.1.1" evidence="6"/>
<organism evidence="8 9">
    <name type="scientific">Thiobacter aerophilum</name>
    <dbReference type="NCBI Taxonomy" id="3121275"/>
    <lineage>
        <taxon>Bacteria</taxon>
        <taxon>Pseudomonadati</taxon>
        <taxon>Pseudomonadota</taxon>
        <taxon>Betaproteobacteria</taxon>
        <taxon>Burkholderiales</taxon>
        <taxon>Thiobacteraceae</taxon>
        <taxon>Thiobacter</taxon>
    </lineage>
</organism>
<dbReference type="EMBL" id="JBAJEX010000001">
    <property type="protein sequence ID" value="MEO1765793.1"/>
    <property type="molecule type" value="Genomic_DNA"/>
</dbReference>
<comment type="pathway">
    <text evidence="2 6">Cofactor biosynthesis; molybdopterin biosynthesis.</text>
</comment>
<dbReference type="NCBIfam" id="NF045515">
    <property type="entry name" value="Glp_gephyrin"/>
    <property type="match status" value="1"/>
</dbReference>
<dbReference type="Proteomes" id="UP001482231">
    <property type="component" value="Unassembled WGS sequence"/>
</dbReference>
<dbReference type="SUPFAM" id="SSF63867">
    <property type="entry name" value="MoeA C-terminal domain-like"/>
    <property type="match status" value="1"/>
</dbReference>
<comment type="caution">
    <text evidence="8">The sequence shown here is derived from an EMBL/GenBank/DDBJ whole genome shotgun (WGS) entry which is preliminary data.</text>
</comment>
<evidence type="ECO:0000259" key="7">
    <source>
        <dbReference type="SMART" id="SM00852"/>
    </source>
</evidence>
<comment type="function">
    <text evidence="1 6">Catalyzes the insertion of molybdate into adenylated molybdopterin with the concomitant release of AMP.</text>
</comment>